<dbReference type="GeneID" id="129324973"/>
<keyword evidence="3" id="KW-1185">Reference proteome</keyword>
<feature type="region of interest" description="Disordered" evidence="1">
    <location>
        <begin position="199"/>
        <end position="247"/>
    </location>
</feature>
<gene>
    <name evidence="4" type="primary">LOC129324973</name>
</gene>
<dbReference type="Pfam" id="PF13837">
    <property type="entry name" value="Myb_DNA-bind_4"/>
    <property type="match status" value="1"/>
</dbReference>
<dbReference type="InterPro" id="IPR044822">
    <property type="entry name" value="Myb_DNA-bind_4"/>
</dbReference>
<evidence type="ECO:0000259" key="2">
    <source>
        <dbReference type="Pfam" id="PF13837"/>
    </source>
</evidence>
<dbReference type="RefSeq" id="XP_054828430.1">
    <property type="nucleotide sequence ID" value="XM_054972455.1"/>
</dbReference>
<organism evidence="3 4">
    <name type="scientific">Eublepharis macularius</name>
    <name type="common">Leopard gecko</name>
    <name type="synonym">Cyrtodactylus macularius</name>
    <dbReference type="NCBI Taxonomy" id="481883"/>
    <lineage>
        <taxon>Eukaryota</taxon>
        <taxon>Metazoa</taxon>
        <taxon>Chordata</taxon>
        <taxon>Craniata</taxon>
        <taxon>Vertebrata</taxon>
        <taxon>Euteleostomi</taxon>
        <taxon>Lepidosauria</taxon>
        <taxon>Squamata</taxon>
        <taxon>Bifurcata</taxon>
        <taxon>Gekkota</taxon>
        <taxon>Eublepharidae</taxon>
        <taxon>Eublepharinae</taxon>
        <taxon>Eublepharis</taxon>
    </lineage>
</organism>
<evidence type="ECO:0000313" key="4">
    <source>
        <dbReference type="RefSeq" id="XP_054828430.1"/>
    </source>
</evidence>
<protein>
    <submittedName>
        <fullName evidence="4">Uncharacterized protein LOC129324973</fullName>
    </submittedName>
</protein>
<reference evidence="4" key="1">
    <citation type="submission" date="2025-08" db="UniProtKB">
        <authorList>
            <consortium name="RefSeq"/>
        </authorList>
    </citation>
    <scope>IDENTIFICATION</scope>
    <source>
        <tissue evidence="4">Blood</tissue>
    </source>
</reference>
<dbReference type="Proteomes" id="UP001190640">
    <property type="component" value="Chromosome 2"/>
</dbReference>
<dbReference type="PANTHER" id="PTHR47595">
    <property type="entry name" value="HEAT SHOCK 70 KDA PROTEIN 14"/>
    <property type="match status" value="1"/>
</dbReference>
<feature type="compositionally biased region" description="Polar residues" evidence="1">
    <location>
        <begin position="213"/>
        <end position="222"/>
    </location>
</feature>
<proteinExistence type="predicted"/>
<evidence type="ECO:0000313" key="3">
    <source>
        <dbReference type="Proteomes" id="UP001190640"/>
    </source>
</evidence>
<dbReference type="PANTHER" id="PTHR47595:SF1">
    <property type="entry name" value="MYB_SANT-LIKE DNA-BINDING DOMAIN-CONTAINING PROTEIN"/>
    <property type="match status" value="1"/>
</dbReference>
<feature type="region of interest" description="Disordered" evidence="1">
    <location>
        <begin position="259"/>
        <end position="281"/>
    </location>
</feature>
<feature type="region of interest" description="Disordered" evidence="1">
    <location>
        <begin position="345"/>
        <end position="368"/>
    </location>
</feature>
<feature type="domain" description="Myb/SANT-like DNA-binding" evidence="2">
    <location>
        <begin position="15"/>
        <end position="102"/>
    </location>
</feature>
<dbReference type="AlphaFoldDB" id="A0AA97IZB7"/>
<sequence length="368" mass="42199">MAQSGDRLVKRGISWRHREIMDLLHFWGEEKIQEALKNTHRNLDYFERISEQMATRGHRRSALECRSKTKTMRLEYKKVVAHNGRSGNAPITCPYYRELESILRGDASVKPKRLARSMILQVMGQVRPEPLVLQAGSEELFSHELETINVVDIRMSSPCHSGMPNNTGDENNSDVEHELDVTPDGLLEHETSDVCISAPTDVSEKENYRPSPGANSEGTPTRTMVELSPGTRLARIRSRKRGGSAIHNAADRFLTQASEEHQEEMEHRRREQEETRKWREEEGRRHNDFLLETRMERQMFQEAWSENIDVMRSCVGTLRELGNAITRQQQQVSQQLVPVTVQECSSDLGRKGAPKRSCVGKARDRFTP</sequence>
<dbReference type="KEGG" id="emc:129324973"/>
<name>A0AA97IZB7_EUBMA</name>
<accession>A0AA97IZB7</accession>
<dbReference type="Gene3D" id="1.10.10.60">
    <property type="entry name" value="Homeodomain-like"/>
    <property type="match status" value="1"/>
</dbReference>
<evidence type="ECO:0000256" key="1">
    <source>
        <dbReference type="SAM" id="MobiDB-lite"/>
    </source>
</evidence>